<reference evidence="4" key="1">
    <citation type="journal article" date="2019" name="Int. J. Syst. Evol. Microbiol.">
        <title>The Global Catalogue of Microorganisms (GCM) 10K type strain sequencing project: providing services to taxonomists for standard genome sequencing and annotation.</title>
        <authorList>
            <consortium name="The Broad Institute Genomics Platform"/>
            <consortium name="The Broad Institute Genome Sequencing Center for Infectious Disease"/>
            <person name="Wu L."/>
            <person name="Ma J."/>
        </authorList>
    </citation>
    <scope>NUCLEOTIDE SEQUENCE [LARGE SCALE GENOMIC DNA]</scope>
    <source>
        <strain evidence="4">CGMCC 1.12778</strain>
    </source>
</reference>
<evidence type="ECO:0000256" key="1">
    <source>
        <dbReference type="SAM" id="MobiDB-lite"/>
    </source>
</evidence>
<protein>
    <recommendedName>
        <fullName evidence="2">Bacterial mobilisation domain-containing protein</fullName>
    </recommendedName>
</protein>
<feature type="domain" description="Bacterial mobilisation" evidence="2">
    <location>
        <begin position="109"/>
        <end position="145"/>
    </location>
</feature>
<keyword evidence="4" id="KW-1185">Reference proteome</keyword>
<gene>
    <name evidence="3" type="ORF">GCM10007170_42130</name>
</gene>
<sequence length="153" mass="16888">MSVARRFRGAALGMGEGTGMTEEPKSGPKPQGRFSRRRRANIDGDTQYVRVSMSEFERAQLKVLEGRTGRSPSEILVSAALYAENSESLAERRAAAVEFMAARRYLAALSNNVNQLARHANATDEFPEAARTVLTRVRAVADRINTMLDAMVR</sequence>
<accession>A0ABQ2AY10</accession>
<comment type="caution">
    <text evidence="3">The sequence shown here is derived from an EMBL/GenBank/DDBJ whole genome shotgun (WGS) entry which is preliminary data.</text>
</comment>
<dbReference type="Pfam" id="PF05713">
    <property type="entry name" value="MobC"/>
    <property type="match status" value="1"/>
</dbReference>
<dbReference type="InterPro" id="IPR008687">
    <property type="entry name" value="MobC"/>
</dbReference>
<evidence type="ECO:0000313" key="3">
    <source>
        <dbReference type="EMBL" id="GGI01818.1"/>
    </source>
</evidence>
<evidence type="ECO:0000313" key="4">
    <source>
        <dbReference type="Proteomes" id="UP000643279"/>
    </source>
</evidence>
<dbReference type="EMBL" id="BMFW01000038">
    <property type="protein sequence ID" value="GGI01818.1"/>
    <property type="molecule type" value="Genomic_DNA"/>
</dbReference>
<evidence type="ECO:0000259" key="2">
    <source>
        <dbReference type="Pfam" id="PF05713"/>
    </source>
</evidence>
<organism evidence="3 4">
    <name type="scientific">Arthrobacter liuii</name>
    <dbReference type="NCBI Taxonomy" id="1476996"/>
    <lineage>
        <taxon>Bacteria</taxon>
        <taxon>Bacillati</taxon>
        <taxon>Actinomycetota</taxon>
        <taxon>Actinomycetes</taxon>
        <taxon>Micrococcales</taxon>
        <taxon>Micrococcaceae</taxon>
        <taxon>Arthrobacter</taxon>
    </lineage>
</organism>
<feature type="region of interest" description="Disordered" evidence="1">
    <location>
        <begin position="12"/>
        <end position="39"/>
    </location>
</feature>
<name>A0ABQ2AY10_9MICC</name>
<dbReference type="Proteomes" id="UP000643279">
    <property type="component" value="Unassembled WGS sequence"/>
</dbReference>
<proteinExistence type="predicted"/>